<dbReference type="Pfam" id="PF00990">
    <property type="entry name" value="GGDEF"/>
    <property type="match status" value="1"/>
</dbReference>
<dbReference type="SMART" id="SM00267">
    <property type="entry name" value="GGDEF"/>
    <property type="match status" value="1"/>
</dbReference>
<keyword evidence="1" id="KW-0472">Membrane</keyword>
<dbReference type="EMBL" id="LR699554">
    <property type="protein sequence ID" value="VVD32310.1"/>
    <property type="molecule type" value="Genomic_DNA"/>
</dbReference>
<dbReference type="PANTHER" id="PTHR44757:SF2">
    <property type="entry name" value="BIOFILM ARCHITECTURE MAINTENANCE PROTEIN MBAA"/>
    <property type="match status" value="1"/>
</dbReference>
<dbReference type="PANTHER" id="PTHR44757">
    <property type="entry name" value="DIGUANYLATE CYCLASE DGCP"/>
    <property type="match status" value="1"/>
</dbReference>
<feature type="domain" description="MHYT" evidence="4">
    <location>
        <begin position="5"/>
        <end position="200"/>
    </location>
</feature>
<name>A0A5Q4ZT04_9BURK</name>
<evidence type="ECO:0000313" key="5">
    <source>
        <dbReference type="EMBL" id="VVD32310.1"/>
    </source>
</evidence>
<dbReference type="PROSITE" id="PS50924">
    <property type="entry name" value="MHYT"/>
    <property type="match status" value="1"/>
</dbReference>
<protein>
    <submittedName>
        <fullName evidence="5">Diguanylate cyclase (GGDEF) domain-containing protein</fullName>
    </submittedName>
</protein>
<dbReference type="Gene3D" id="3.30.70.270">
    <property type="match status" value="1"/>
</dbReference>
<dbReference type="Proteomes" id="UP000325811">
    <property type="component" value="Chromosome II"/>
</dbReference>
<accession>A0A5Q4ZT04</accession>
<dbReference type="Pfam" id="PF00563">
    <property type="entry name" value="EAL"/>
    <property type="match status" value="1"/>
</dbReference>
<dbReference type="Pfam" id="PF03707">
    <property type="entry name" value="MHYT"/>
    <property type="match status" value="2"/>
</dbReference>
<dbReference type="SUPFAM" id="SSF55073">
    <property type="entry name" value="Nucleotide cyclase"/>
    <property type="match status" value="1"/>
</dbReference>
<dbReference type="RefSeq" id="WP_165188073.1">
    <property type="nucleotide sequence ID" value="NZ_LR699554.1"/>
</dbReference>
<dbReference type="GO" id="GO:0003824">
    <property type="term" value="F:catalytic activity"/>
    <property type="evidence" value="ECO:0007669"/>
    <property type="project" value="UniProtKB-ARBA"/>
</dbReference>
<dbReference type="AlphaFoldDB" id="A0A5Q4ZT04"/>
<dbReference type="InterPro" id="IPR000160">
    <property type="entry name" value="GGDEF_dom"/>
</dbReference>
<dbReference type="SUPFAM" id="SSF141868">
    <property type="entry name" value="EAL domain-like"/>
    <property type="match status" value="1"/>
</dbReference>
<keyword evidence="6" id="KW-1185">Reference proteome</keyword>
<feature type="transmembrane region" description="Helical" evidence="1">
    <location>
        <begin position="76"/>
        <end position="94"/>
    </location>
</feature>
<feature type="transmembrane region" description="Helical" evidence="1">
    <location>
        <begin position="106"/>
        <end position="128"/>
    </location>
</feature>
<evidence type="ECO:0000313" key="6">
    <source>
        <dbReference type="Proteomes" id="UP000325811"/>
    </source>
</evidence>
<evidence type="ECO:0000259" key="2">
    <source>
        <dbReference type="PROSITE" id="PS50883"/>
    </source>
</evidence>
<dbReference type="InterPro" id="IPR001633">
    <property type="entry name" value="EAL_dom"/>
</dbReference>
<dbReference type="InterPro" id="IPR043128">
    <property type="entry name" value="Rev_trsase/Diguanyl_cyclase"/>
</dbReference>
<evidence type="ECO:0000256" key="1">
    <source>
        <dbReference type="PROSITE-ProRule" id="PRU00244"/>
    </source>
</evidence>
<feature type="transmembrane region" description="Helical" evidence="1">
    <location>
        <begin position="176"/>
        <end position="194"/>
    </location>
</feature>
<proteinExistence type="predicted"/>
<dbReference type="NCBIfam" id="TIGR00254">
    <property type="entry name" value="GGDEF"/>
    <property type="match status" value="1"/>
</dbReference>
<dbReference type="PROSITE" id="PS50887">
    <property type="entry name" value="GGDEF"/>
    <property type="match status" value="1"/>
</dbReference>
<feature type="domain" description="EAL" evidence="2">
    <location>
        <begin position="431"/>
        <end position="686"/>
    </location>
</feature>
<dbReference type="PROSITE" id="PS50883">
    <property type="entry name" value="EAL"/>
    <property type="match status" value="1"/>
</dbReference>
<feature type="transmembrane region" description="Helical" evidence="1">
    <location>
        <begin position="45"/>
        <end position="70"/>
    </location>
</feature>
<feature type="transmembrane region" description="Helical" evidence="1">
    <location>
        <begin position="214"/>
        <end position="234"/>
    </location>
</feature>
<dbReference type="CDD" id="cd01949">
    <property type="entry name" value="GGDEF"/>
    <property type="match status" value="1"/>
</dbReference>
<dbReference type="InterPro" id="IPR035919">
    <property type="entry name" value="EAL_sf"/>
</dbReference>
<gene>
    <name evidence="5" type="ORF">PDMSB3_1012</name>
</gene>
<keyword evidence="1" id="KW-1133">Transmembrane helix</keyword>
<keyword evidence="1" id="KW-0812">Transmembrane</keyword>
<dbReference type="Gene3D" id="3.20.20.450">
    <property type="entry name" value="EAL domain"/>
    <property type="match status" value="1"/>
</dbReference>
<reference evidence="5 6" key="1">
    <citation type="submission" date="2019-08" db="EMBL/GenBank/DDBJ databases">
        <authorList>
            <person name="Herpell B J."/>
        </authorList>
    </citation>
    <scope>NUCLEOTIDE SEQUENCE [LARGE SCALE GENOMIC DNA]</scope>
    <source>
        <strain evidence="6">Msb3</strain>
    </source>
</reference>
<dbReference type="InterPro" id="IPR052155">
    <property type="entry name" value="Biofilm_reg_signaling"/>
</dbReference>
<evidence type="ECO:0000259" key="4">
    <source>
        <dbReference type="PROSITE" id="PS50924"/>
    </source>
</evidence>
<feature type="transmembrane region" description="Helical" evidence="1">
    <location>
        <begin position="6"/>
        <end position="25"/>
    </location>
</feature>
<dbReference type="GO" id="GO:0016020">
    <property type="term" value="C:membrane"/>
    <property type="evidence" value="ECO:0007669"/>
    <property type="project" value="UniProtKB-UniRule"/>
</dbReference>
<dbReference type="InterPro" id="IPR029787">
    <property type="entry name" value="Nucleotide_cyclase"/>
</dbReference>
<feature type="domain" description="GGDEF" evidence="3">
    <location>
        <begin position="289"/>
        <end position="422"/>
    </location>
</feature>
<dbReference type="InterPro" id="IPR005330">
    <property type="entry name" value="MHYT_dom"/>
</dbReference>
<feature type="transmembrane region" description="Helical" evidence="1">
    <location>
        <begin position="140"/>
        <end position="164"/>
    </location>
</feature>
<dbReference type="SMART" id="SM00052">
    <property type="entry name" value="EAL"/>
    <property type="match status" value="1"/>
</dbReference>
<dbReference type="KEGG" id="pdio:PDMSB3_1012.1"/>
<dbReference type="CDD" id="cd01948">
    <property type="entry name" value="EAL"/>
    <property type="match status" value="1"/>
</dbReference>
<dbReference type="FunFam" id="3.30.70.270:FF:000001">
    <property type="entry name" value="Diguanylate cyclase domain protein"/>
    <property type="match status" value="1"/>
</dbReference>
<sequence>MQSSYNLWLVAISFVVATLASYTALDLTGRIFLLASPRLRHVWRLGGAAALGVGIWSMHFIAMLAFSLPIPLGYDFATTAASLGLAVAASYLALHITTREQLTASRLLAGGVVMGCGIAGMHYVGMAAMQMTPGIVYQPAWFAGSLAIAIGASSAALWLARALSDDDARHVVRKRLASALAMGIAISGMHYAGMAAAGFPPGLVCGAANGVSTTWLATSVILFTFAILIVTLMLSRFDARTTFLVGAVSNLNGQIVRLATLDSLTGLPNRSTLTERIEHAIHRAQRQRSMCAVLFMDLDGFKTINDSLGHSVGDQVLTAFAQRLLLCVRASDTVARLGGDEFVVLAEDLGSREDAGALAEGVLDRMRMGMWTDSQPLQVMPSIGIALFPHDGDTVDSLLKNADAAMYEAKRAGRSTYRFFERSMNEAAMRTLQIQNALHDALAAGQFSLHFQPKFHGGGESLAGAEALIRLHHPQLGDLAPLEFIPIAERSGQIVQIGYWVVRETCRQIRRWISQGLPSMKVAVNLSPRQMLQPNLVANMLEIVQAEGVQCEQIMFEITETVAMQDAPKTIEMIRQFQACGFEIAIDDFGTGYSSLAYLQRFRVKQLKIDRFFTNGLDVHGPEGSAIVSAIIALAHSLEMDVVAEGVETESQLDMLRTMMCDEMQGFLLGKPLNADDFGNLLRERMVAA</sequence>
<evidence type="ECO:0000259" key="3">
    <source>
        <dbReference type="PROSITE" id="PS50887"/>
    </source>
</evidence>
<organism evidence="5 6">
    <name type="scientific">Paraburkholderia dioscoreae</name>
    <dbReference type="NCBI Taxonomy" id="2604047"/>
    <lineage>
        <taxon>Bacteria</taxon>
        <taxon>Pseudomonadati</taxon>
        <taxon>Pseudomonadota</taxon>
        <taxon>Betaproteobacteria</taxon>
        <taxon>Burkholderiales</taxon>
        <taxon>Burkholderiaceae</taxon>
        <taxon>Paraburkholderia</taxon>
    </lineage>
</organism>